<dbReference type="Proteomes" id="UP001597425">
    <property type="component" value="Unassembled WGS sequence"/>
</dbReference>
<accession>A0ABW5EH55</accession>
<dbReference type="EMBL" id="JBHUJD010000020">
    <property type="protein sequence ID" value="MFD2311583.1"/>
    <property type="molecule type" value="Genomic_DNA"/>
</dbReference>
<sequence length="219" mass="24114">MRCIFSLVATVLLLSCAAEEENSIEKSISTDQITGLTNLGNSYQDVQLEYALDGRDGNLVKFSSCRDVDKTADDAIREDQYPLLTMLRANCKALELYFNAQNASKSHLPEKITSDFVRNLPASATPNLGGDRDISVDKTLAETFPKIKATEIGTGNVQAQFDDLDINYIALARGDFDRDGVEDMLLRLDWQVTSAFGNGFDLLLVGVNAKHNIVILESK</sequence>
<name>A0ABW5EH55_9GAMM</name>
<proteinExistence type="predicted"/>
<evidence type="ECO:0000313" key="2">
    <source>
        <dbReference type="EMBL" id="MFD2311583.1"/>
    </source>
</evidence>
<comment type="caution">
    <text evidence="2">The sequence shown here is derived from an EMBL/GenBank/DDBJ whole genome shotgun (WGS) entry which is preliminary data.</text>
</comment>
<feature type="signal peptide" evidence="1">
    <location>
        <begin position="1"/>
        <end position="20"/>
    </location>
</feature>
<dbReference type="RefSeq" id="WP_265723369.1">
    <property type="nucleotide sequence ID" value="NZ_JAPIVK010000048.1"/>
</dbReference>
<keyword evidence="3" id="KW-1185">Reference proteome</keyword>
<evidence type="ECO:0008006" key="4">
    <source>
        <dbReference type="Google" id="ProtNLM"/>
    </source>
</evidence>
<keyword evidence="1" id="KW-0732">Signal</keyword>
<protein>
    <recommendedName>
        <fullName evidence="4">VCBS repeat-containing protein</fullName>
    </recommendedName>
</protein>
<evidence type="ECO:0000313" key="3">
    <source>
        <dbReference type="Proteomes" id="UP001597425"/>
    </source>
</evidence>
<dbReference type="PROSITE" id="PS51257">
    <property type="entry name" value="PROKAR_LIPOPROTEIN"/>
    <property type="match status" value="1"/>
</dbReference>
<feature type="chain" id="PRO_5045143870" description="VCBS repeat-containing protein" evidence="1">
    <location>
        <begin position="21"/>
        <end position="219"/>
    </location>
</feature>
<organism evidence="2 3">
    <name type="scientific">Microbulbifer halophilus</name>
    <dbReference type="NCBI Taxonomy" id="453963"/>
    <lineage>
        <taxon>Bacteria</taxon>
        <taxon>Pseudomonadati</taxon>
        <taxon>Pseudomonadota</taxon>
        <taxon>Gammaproteobacteria</taxon>
        <taxon>Cellvibrionales</taxon>
        <taxon>Microbulbiferaceae</taxon>
        <taxon>Microbulbifer</taxon>
    </lineage>
</organism>
<gene>
    <name evidence="2" type="ORF">ACFSKX_14235</name>
</gene>
<reference evidence="3" key="1">
    <citation type="journal article" date="2019" name="Int. J. Syst. Evol. Microbiol.">
        <title>The Global Catalogue of Microorganisms (GCM) 10K type strain sequencing project: providing services to taxonomists for standard genome sequencing and annotation.</title>
        <authorList>
            <consortium name="The Broad Institute Genomics Platform"/>
            <consortium name="The Broad Institute Genome Sequencing Center for Infectious Disease"/>
            <person name="Wu L."/>
            <person name="Ma J."/>
        </authorList>
    </citation>
    <scope>NUCLEOTIDE SEQUENCE [LARGE SCALE GENOMIC DNA]</scope>
    <source>
        <strain evidence="3">KCTC 12848</strain>
    </source>
</reference>
<evidence type="ECO:0000256" key="1">
    <source>
        <dbReference type="SAM" id="SignalP"/>
    </source>
</evidence>